<dbReference type="PROSITE" id="PS50930">
    <property type="entry name" value="HTH_LYTTR"/>
    <property type="match status" value="1"/>
</dbReference>
<feature type="modified residue" description="4-aspartylphosphate" evidence="1">
    <location>
        <position position="56"/>
    </location>
</feature>
<keyword evidence="5" id="KW-1185">Reference proteome</keyword>
<dbReference type="SMART" id="SM00850">
    <property type="entry name" value="LytTR"/>
    <property type="match status" value="1"/>
</dbReference>
<dbReference type="InterPro" id="IPR001789">
    <property type="entry name" value="Sig_transdc_resp-reg_receiver"/>
</dbReference>
<dbReference type="PROSITE" id="PS50110">
    <property type="entry name" value="RESPONSE_REGULATORY"/>
    <property type="match status" value="1"/>
</dbReference>
<name>A0ABT8LHL3_9BACT</name>
<dbReference type="Gene3D" id="3.40.50.2300">
    <property type="match status" value="1"/>
</dbReference>
<dbReference type="RefSeq" id="WP_346762029.1">
    <property type="nucleotide sequence ID" value="NZ_JAUJEB010000010.1"/>
</dbReference>
<evidence type="ECO:0000259" key="3">
    <source>
        <dbReference type="PROSITE" id="PS50930"/>
    </source>
</evidence>
<dbReference type="InterPro" id="IPR007492">
    <property type="entry name" value="LytTR_DNA-bd_dom"/>
</dbReference>
<organism evidence="4 5">
    <name type="scientific">Agaribacillus aureus</name>
    <dbReference type="NCBI Taxonomy" id="3051825"/>
    <lineage>
        <taxon>Bacteria</taxon>
        <taxon>Pseudomonadati</taxon>
        <taxon>Bacteroidota</taxon>
        <taxon>Cytophagia</taxon>
        <taxon>Cytophagales</taxon>
        <taxon>Splendidivirgaceae</taxon>
        <taxon>Agaribacillus</taxon>
    </lineage>
</organism>
<comment type="caution">
    <text evidence="4">The sequence shown here is derived from an EMBL/GenBank/DDBJ whole genome shotgun (WGS) entry which is preliminary data.</text>
</comment>
<feature type="domain" description="HTH LytTR-type" evidence="3">
    <location>
        <begin position="146"/>
        <end position="231"/>
    </location>
</feature>
<dbReference type="InterPro" id="IPR011006">
    <property type="entry name" value="CheY-like_superfamily"/>
</dbReference>
<evidence type="ECO:0000256" key="1">
    <source>
        <dbReference type="PROSITE-ProRule" id="PRU00169"/>
    </source>
</evidence>
<dbReference type="PANTHER" id="PTHR37299:SF1">
    <property type="entry name" value="STAGE 0 SPORULATION PROTEIN A HOMOLOG"/>
    <property type="match status" value="1"/>
</dbReference>
<dbReference type="Proteomes" id="UP001172083">
    <property type="component" value="Unassembled WGS sequence"/>
</dbReference>
<dbReference type="EMBL" id="JAUJEB010000010">
    <property type="protein sequence ID" value="MDN5216691.1"/>
    <property type="molecule type" value="Genomic_DNA"/>
</dbReference>
<evidence type="ECO:0000259" key="2">
    <source>
        <dbReference type="PROSITE" id="PS50110"/>
    </source>
</evidence>
<evidence type="ECO:0000313" key="4">
    <source>
        <dbReference type="EMBL" id="MDN5216691.1"/>
    </source>
</evidence>
<dbReference type="Pfam" id="PF00072">
    <property type="entry name" value="Response_reg"/>
    <property type="match status" value="1"/>
</dbReference>
<evidence type="ECO:0000313" key="5">
    <source>
        <dbReference type="Proteomes" id="UP001172083"/>
    </source>
</evidence>
<dbReference type="GO" id="GO:0003677">
    <property type="term" value="F:DNA binding"/>
    <property type="evidence" value="ECO:0007669"/>
    <property type="project" value="UniProtKB-KW"/>
</dbReference>
<dbReference type="SMART" id="SM00448">
    <property type="entry name" value="REC"/>
    <property type="match status" value="1"/>
</dbReference>
<dbReference type="SUPFAM" id="SSF52172">
    <property type="entry name" value="CheY-like"/>
    <property type="match status" value="1"/>
</dbReference>
<keyword evidence="4" id="KW-0238">DNA-binding</keyword>
<protein>
    <submittedName>
        <fullName evidence="4">LytTR family DNA-binding domain-containing protein</fullName>
    </submittedName>
</protein>
<dbReference type="InterPro" id="IPR046947">
    <property type="entry name" value="LytR-like"/>
</dbReference>
<feature type="domain" description="Response regulatory" evidence="2">
    <location>
        <begin position="5"/>
        <end position="116"/>
    </location>
</feature>
<dbReference type="PANTHER" id="PTHR37299">
    <property type="entry name" value="TRANSCRIPTIONAL REGULATOR-RELATED"/>
    <property type="match status" value="1"/>
</dbReference>
<proteinExistence type="predicted"/>
<accession>A0ABT8LHL3</accession>
<gene>
    <name evidence="4" type="ORF">QQ020_31770</name>
</gene>
<sequence length="232" mass="26831">MEKLRCIVIDDDPMALRLLEEHIKNTDFLTLVNLYDNSIEAANQLSGKEVDLIFLDIEMPGMSGLELIDVLDGKPQIIIVSSKKDYVQEAFDYEVTDYLVKPVVNYQRFLKAAGRARKKLQNLDEVGYSNKSIFIKEGTLLLNIFLNEIQWLEAYGDFVKIHTTKKMYTVLSTLKSMEDKLPASEFVRIHRSFIVRIDKIENIDQTNLQVANRIIPISNSYRKPLMQRIKTL</sequence>
<reference evidence="4" key="1">
    <citation type="submission" date="2023-06" db="EMBL/GenBank/DDBJ databases">
        <title>Genomic of Agaribacillus aureum.</title>
        <authorList>
            <person name="Wang G."/>
        </authorList>
    </citation>
    <scope>NUCLEOTIDE SEQUENCE</scope>
    <source>
        <strain evidence="4">BMA12</strain>
    </source>
</reference>
<keyword evidence="1" id="KW-0597">Phosphoprotein</keyword>
<dbReference type="Gene3D" id="2.40.50.1020">
    <property type="entry name" value="LytTr DNA-binding domain"/>
    <property type="match status" value="1"/>
</dbReference>
<dbReference type="Pfam" id="PF04397">
    <property type="entry name" value="LytTR"/>
    <property type="match status" value="1"/>
</dbReference>